<protein>
    <recommendedName>
        <fullName evidence="2">B30.2/SPRY domain-containing protein</fullName>
    </recommendedName>
</protein>
<evidence type="ECO:0000313" key="3">
    <source>
        <dbReference type="EMBL" id="KEF62715.1"/>
    </source>
</evidence>
<dbReference type="Pfam" id="PF00622">
    <property type="entry name" value="SPRY"/>
    <property type="match status" value="1"/>
</dbReference>
<evidence type="ECO:0000259" key="2">
    <source>
        <dbReference type="PROSITE" id="PS50188"/>
    </source>
</evidence>
<dbReference type="InterPro" id="IPR044736">
    <property type="entry name" value="Gid1/RanBPM/SPLA_SPRY"/>
</dbReference>
<evidence type="ECO:0000313" key="4">
    <source>
        <dbReference type="Proteomes" id="UP000027920"/>
    </source>
</evidence>
<dbReference type="AlphaFoldDB" id="A0A072Q484"/>
<dbReference type="Proteomes" id="UP000027920">
    <property type="component" value="Unassembled WGS sequence"/>
</dbReference>
<organism evidence="3 4">
    <name type="scientific">Exophiala aquamarina CBS 119918</name>
    <dbReference type="NCBI Taxonomy" id="1182545"/>
    <lineage>
        <taxon>Eukaryota</taxon>
        <taxon>Fungi</taxon>
        <taxon>Dikarya</taxon>
        <taxon>Ascomycota</taxon>
        <taxon>Pezizomycotina</taxon>
        <taxon>Eurotiomycetes</taxon>
        <taxon>Chaetothyriomycetidae</taxon>
        <taxon>Chaetothyriales</taxon>
        <taxon>Herpotrichiellaceae</taxon>
        <taxon>Exophiala</taxon>
    </lineage>
</organism>
<evidence type="ECO:0000256" key="1">
    <source>
        <dbReference type="SAM" id="MobiDB-lite"/>
    </source>
</evidence>
<dbReference type="OrthoDB" id="25503at2759"/>
<dbReference type="PROSITE" id="PS50188">
    <property type="entry name" value="B302_SPRY"/>
    <property type="match status" value="1"/>
</dbReference>
<dbReference type="CDD" id="cd12885">
    <property type="entry name" value="SPRY_RanBP_like"/>
    <property type="match status" value="1"/>
</dbReference>
<dbReference type="InterPro" id="IPR013320">
    <property type="entry name" value="ConA-like_dom_sf"/>
</dbReference>
<dbReference type="InterPro" id="IPR050618">
    <property type="entry name" value="Ubq-SigPath_Reg"/>
</dbReference>
<dbReference type="SUPFAM" id="SSF49899">
    <property type="entry name" value="Concanavalin A-like lectins/glucanases"/>
    <property type="match status" value="1"/>
</dbReference>
<keyword evidence="4" id="KW-1185">Reference proteome</keyword>
<dbReference type="PANTHER" id="PTHR12864">
    <property type="entry name" value="RAN BINDING PROTEIN 9-RELATED"/>
    <property type="match status" value="1"/>
</dbReference>
<dbReference type="HOGENOM" id="CLU_1272309_0_0_1"/>
<gene>
    <name evidence="3" type="ORF">A1O9_00688</name>
</gene>
<dbReference type="Gene3D" id="2.60.120.920">
    <property type="match status" value="1"/>
</dbReference>
<dbReference type="InterPro" id="IPR001870">
    <property type="entry name" value="B30.2/SPRY"/>
</dbReference>
<dbReference type="InterPro" id="IPR043136">
    <property type="entry name" value="B30.2/SPRY_sf"/>
</dbReference>
<comment type="caution">
    <text evidence="3">The sequence shown here is derived from an EMBL/GenBank/DDBJ whole genome shotgun (WGS) entry which is preliminary data.</text>
</comment>
<dbReference type="InterPro" id="IPR003877">
    <property type="entry name" value="SPRY_dom"/>
</dbReference>
<dbReference type="VEuPathDB" id="FungiDB:A1O9_00688"/>
<dbReference type="EMBL" id="AMGV01000001">
    <property type="protein sequence ID" value="KEF62715.1"/>
    <property type="molecule type" value="Genomic_DNA"/>
</dbReference>
<name>A0A072Q484_9EURO</name>
<dbReference type="RefSeq" id="XP_013265305.1">
    <property type="nucleotide sequence ID" value="XM_013409851.1"/>
</dbReference>
<accession>A0A072Q484</accession>
<dbReference type="STRING" id="1182545.A0A072Q484"/>
<reference evidence="3 4" key="1">
    <citation type="submission" date="2013-03" db="EMBL/GenBank/DDBJ databases">
        <title>The Genome Sequence of Exophiala aquamarina CBS 119918.</title>
        <authorList>
            <consortium name="The Broad Institute Genomics Platform"/>
            <person name="Cuomo C."/>
            <person name="de Hoog S."/>
            <person name="Gorbushina A."/>
            <person name="Walker B."/>
            <person name="Young S.K."/>
            <person name="Zeng Q."/>
            <person name="Gargeya S."/>
            <person name="Fitzgerald M."/>
            <person name="Haas B."/>
            <person name="Abouelleil A."/>
            <person name="Allen A.W."/>
            <person name="Alvarado L."/>
            <person name="Arachchi H.M."/>
            <person name="Berlin A.M."/>
            <person name="Chapman S.B."/>
            <person name="Gainer-Dewar J."/>
            <person name="Goldberg J."/>
            <person name="Griggs A."/>
            <person name="Gujja S."/>
            <person name="Hansen M."/>
            <person name="Howarth C."/>
            <person name="Imamovic A."/>
            <person name="Ireland A."/>
            <person name="Larimer J."/>
            <person name="McCowan C."/>
            <person name="Murphy C."/>
            <person name="Pearson M."/>
            <person name="Poon T.W."/>
            <person name="Priest M."/>
            <person name="Roberts A."/>
            <person name="Saif S."/>
            <person name="Shea T."/>
            <person name="Sisk P."/>
            <person name="Sykes S."/>
            <person name="Wortman J."/>
            <person name="Nusbaum C."/>
            <person name="Birren B."/>
        </authorList>
    </citation>
    <scope>NUCLEOTIDE SEQUENCE [LARGE SCALE GENOMIC DNA]</scope>
    <source>
        <strain evidence="3 4">CBS 119918</strain>
    </source>
</reference>
<feature type="region of interest" description="Disordered" evidence="1">
    <location>
        <begin position="1"/>
        <end position="45"/>
    </location>
</feature>
<sequence>MPDSEGADQRDYGGVSELQDHNLDPANGSQNNKRPTRASPIPDDEKDISEYSRVRLLTQAAIEWNKQDCSSILYLSSQGLKVTVVGPRLPYREDYRGYAVRATKPFAPRPGPGKFRYFEVEVINGGKRNLIYIGFSARFVPLHRMPGWDPGSVGYHGDDGRVFQGKPFADLWGAGFRKGAIVGCGITPSGDAFFTINGFFQGIPRPIQSLLHVVKIC</sequence>
<feature type="domain" description="B30.2/SPRY" evidence="2">
    <location>
        <begin position="41"/>
        <end position="217"/>
    </location>
</feature>
<dbReference type="GeneID" id="25275639"/>
<proteinExistence type="predicted"/>